<feature type="domain" description="Cell envelope-related transcriptional attenuator" evidence="4">
    <location>
        <begin position="105"/>
        <end position="281"/>
    </location>
</feature>
<feature type="compositionally biased region" description="Low complexity" evidence="2">
    <location>
        <begin position="363"/>
        <end position="379"/>
    </location>
</feature>
<dbReference type="NCBIfam" id="TIGR00350">
    <property type="entry name" value="lytR_cpsA_psr"/>
    <property type="match status" value="1"/>
</dbReference>
<evidence type="ECO:0000313" key="5">
    <source>
        <dbReference type="EMBL" id="MFC4599387.1"/>
    </source>
</evidence>
<dbReference type="PANTHER" id="PTHR33392">
    <property type="entry name" value="POLYISOPRENYL-TEICHOIC ACID--PEPTIDOGLYCAN TEICHOIC ACID TRANSFERASE TAGU"/>
    <property type="match status" value="1"/>
</dbReference>
<evidence type="ECO:0000259" key="4">
    <source>
        <dbReference type="Pfam" id="PF03816"/>
    </source>
</evidence>
<feature type="region of interest" description="Disordered" evidence="2">
    <location>
        <begin position="1"/>
        <end position="24"/>
    </location>
</feature>
<feature type="region of interest" description="Disordered" evidence="2">
    <location>
        <begin position="352"/>
        <end position="379"/>
    </location>
</feature>
<dbReference type="InterPro" id="IPR050922">
    <property type="entry name" value="LytR/CpsA/Psr_CW_biosynth"/>
</dbReference>
<sequence>MSQHTPLPSRSSRRGSAPKASKKPGRKLRWGRLLFLSLGLIIVLLAGYVAYLYFGSYKPNLAKIAKPNDGTGVAAAIPKEERAQVKPISFVLLGLDTRSATGSMNTDVMMVAAFNPRTKTATIVSIPRDSDLKVDGYKRHKANGYYAAFYMYGKNTEKLEKEKLAGYAQDETRLLLSRFFGIPVDYTAVIDFQGFVDVVDALGGIQVTVDQDMRYMDSVDGTDINLVKGEQELNGEQALGFVRYRQSNSNKGFKPTAESSDFQRNERQNQVLGAIADKMKSLGSVTKVDGLLNAVGNNLRTDIPASQIENIITTYFGINRSDIRFIPLTGTWKSPYVILDDDRFAEAKKALEEELHPEGRGGAAAAGASGSAESAAGEP</sequence>
<dbReference type="Gene3D" id="3.40.630.190">
    <property type="entry name" value="LCP protein"/>
    <property type="match status" value="1"/>
</dbReference>
<dbReference type="EMBL" id="JBHSEP010000009">
    <property type="protein sequence ID" value="MFC4599387.1"/>
    <property type="molecule type" value="Genomic_DNA"/>
</dbReference>
<evidence type="ECO:0000256" key="3">
    <source>
        <dbReference type="SAM" id="Phobius"/>
    </source>
</evidence>
<name>A0ABV9FBT7_9BACL</name>
<evidence type="ECO:0000256" key="2">
    <source>
        <dbReference type="SAM" id="MobiDB-lite"/>
    </source>
</evidence>
<protein>
    <submittedName>
        <fullName evidence="5">LCP family protein</fullName>
    </submittedName>
</protein>
<dbReference type="Proteomes" id="UP001596028">
    <property type="component" value="Unassembled WGS sequence"/>
</dbReference>
<organism evidence="5 6">
    <name type="scientific">Cohnella hongkongensis</name>
    <dbReference type="NCBI Taxonomy" id="178337"/>
    <lineage>
        <taxon>Bacteria</taxon>
        <taxon>Bacillati</taxon>
        <taxon>Bacillota</taxon>
        <taxon>Bacilli</taxon>
        <taxon>Bacillales</taxon>
        <taxon>Paenibacillaceae</taxon>
        <taxon>Cohnella</taxon>
    </lineage>
</organism>
<keyword evidence="6" id="KW-1185">Reference proteome</keyword>
<feature type="transmembrane region" description="Helical" evidence="3">
    <location>
        <begin position="33"/>
        <end position="54"/>
    </location>
</feature>
<dbReference type="Pfam" id="PF03816">
    <property type="entry name" value="LytR_cpsA_psr"/>
    <property type="match status" value="1"/>
</dbReference>
<dbReference type="PANTHER" id="PTHR33392:SF6">
    <property type="entry name" value="POLYISOPRENYL-TEICHOIC ACID--PEPTIDOGLYCAN TEICHOIC ACID TRANSFERASE TAGU"/>
    <property type="match status" value="1"/>
</dbReference>
<gene>
    <name evidence="5" type="ORF">ACFO3S_14130</name>
</gene>
<dbReference type="InterPro" id="IPR004474">
    <property type="entry name" value="LytR_CpsA_psr"/>
</dbReference>
<comment type="caution">
    <text evidence="5">The sequence shown here is derived from an EMBL/GenBank/DDBJ whole genome shotgun (WGS) entry which is preliminary data.</text>
</comment>
<comment type="similarity">
    <text evidence="1">Belongs to the LytR/CpsA/Psr (LCP) family.</text>
</comment>
<evidence type="ECO:0000256" key="1">
    <source>
        <dbReference type="ARBA" id="ARBA00006068"/>
    </source>
</evidence>
<feature type="compositionally biased region" description="Polar residues" evidence="2">
    <location>
        <begin position="1"/>
        <end position="10"/>
    </location>
</feature>
<evidence type="ECO:0000313" key="6">
    <source>
        <dbReference type="Proteomes" id="UP001596028"/>
    </source>
</evidence>
<dbReference type="RefSeq" id="WP_378097076.1">
    <property type="nucleotide sequence ID" value="NZ_JBHSEP010000009.1"/>
</dbReference>
<proteinExistence type="inferred from homology"/>
<keyword evidence="3" id="KW-0472">Membrane</keyword>
<reference evidence="6" key="1">
    <citation type="journal article" date="2019" name="Int. J. Syst. Evol. Microbiol.">
        <title>The Global Catalogue of Microorganisms (GCM) 10K type strain sequencing project: providing services to taxonomists for standard genome sequencing and annotation.</title>
        <authorList>
            <consortium name="The Broad Institute Genomics Platform"/>
            <consortium name="The Broad Institute Genome Sequencing Center for Infectious Disease"/>
            <person name="Wu L."/>
            <person name="Ma J."/>
        </authorList>
    </citation>
    <scope>NUCLEOTIDE SEQUENCE [LARGE SCALE GENOMIC DNA]</scope>
    <source>
        <strain evidence="6">CCUG 49571</strain>
    </source>
</reference>
<keyword evidence="3" id="KW-1133">Transmembrane helix</keyword>
<accession>A0ABV9FBT7</accession>
<keyword evidence="3" id="KW-0812">Transmembrane</keyword>